<feature type="region of interest" description="Disordered" evidence="1">
    <location>
        <begin position="249"/>
        <end position="274"/>
    </location>
</feature>
<name>A0A5S4FL36_9ACTN</name>
<organism evidence="2 3">
    <name type="scientific">Nonomuraea turkmeniaca</name>
    <dbReference type="NCBI Taxonomy" id="103838"/>
    <lineage>
        <taxon>Bacteria</taxon>
        <taxon>Bacillati</taxon>
        <taxon>Actinomycetota</taxon>
        <taxon>Actinomycetes</taxon>
        <taxon>Streptosporangiales</taxon>
        <taxon>Streptosporangiaceae</taxon>
        <taxon>Nonomuraea</taxon>
    </lineage>
</organism>
<accession>A0A5S4FL36</accession>
<dbReference type="Proteomes" id="UP000309128">
    <property type="component" value="Unassembled WGS sequence"/>
</dbReference>
<dbReference type="OrthoDB" id="9786134at2"/>
<keyword evidence="3" id="KW-1185">Reference proteome</keyword>
<reference evidence="2 3" key="1">
    <citation type="submission" date="2019-05" db="EMBL/GenBank/DDBJ databases">
        <title>Draft genome sequence of Nonomuraea turkmeniaca DSM 43926.</title>
        <authorList>
            <person name="Saricaoglu S."/>
            <person name="Isik K."/>
        </authorList>
    </citation>
    <scope>NUCLEOTIDE SEQUENCE [LARGE SCALE GENOMIC DNA]</scope>
    <source>
        <strain evidence="2 3">DSM 43926</strain>
    </source>
</reference>
<dbReference type="AlphaFoldDB" id="A0A5S4FL36"/>
<dbReference type="SUPFAM" id="SSF50475">
    <property type="entry name" value="FMN-binding split barrel"/>
    <property type="match status" value="1"/>
</dbReference>
<protein>
    <submittedName>
        <fullName evidence="2">Oxidoreductase</fullName>
    </submittedName>
</protein>
<evidence type="ECO:0000313" key="2">
    <source>
        <dbReference type="EMBL" id="TMR21437.1"/>
    </source>
</evidence>
<evidence type="ECO:0000313" key="3">
    <source>
        <dbReference type="Proteomes" id="UP000309128"/>
    </source>
</evidence>
<evidence type="ECO:0000256" key="1">
    <source>
        <dbReference type="SAM" id="MobiDB-lite"/>
    </source>
</evidence>
<proteinExistence type="predicted"/>
<dbReference type="InterPro" id="IPR012349">
    <property type="entry name" value="Split_barrel_FMN-bd"/>
</dbReference>
<dbReference type="PANTHER" id="PTHR42815">
    <property type="entry name" value="FAD-BINDING, PUTATIVE (AFU_ORTHOLOGUE AFUA_6G07600)-RELATED"/>
    <property type="match status" value="1"/>
</dbReference>
<dbReference type="EMBL" id="VCKY01000043">
    <property type="protein sequence ID" value="TMR21437.1"/>
    <property type="molecule type" value="Genomic_DNA"/>
</dbReference>
<dbReference type="Gene3D" id="2.30.110.10">
    <property type="entry name" value="Electron Transport, Fmn-binding Protein, Chain A"/>
    <property type="match status" value="1"/>
</dbReference>
<comment type="caution">
    <text evidence="2">The sequence shown here is derived from an EMBL/GenBank/DDBJ whole genome shotgun (WGS) entry which is preliminary data.</text>
</comment>
<dbReference type="PANTHER" id="PTHR42815:SF2">
    <property type="entry name" value="FAD-BINDING, PUTATIVE (AFU_ORTHOLOGUE AFUA_6G07600)-RELATED"/>
    <property type="match status" value="1"/>
</dbReference>
<sequence length="274" mass="29431">MAAAFLRAQHMLVVGAADDQGRFWSGVMTGPPGFASPEDDRTIVVRALPGPPLDGLFVQERDIGLLAIEPHTRRRMRVNGTAVHAGDALVIWTEQVYSNCPKYIQTREPTTEPAATPVRLGGGTALLARHQEWIGTADTFFIATGVEGLGADVSHRGGNPGFVHVTGPKSLTFPDYVGNSMYMTLGNLVVNPAAGLLFVDWEGGETLHLTGRATVDWDPGDVPGAQRLVRFDLDEYAHVAGTVAPDWTAPGYHRFNPPAPGNASRTSGERTARR</sequence>
<gene>
    <name evidence="2" type="ORF">ETD86_15295</name>
</gene>